<evidence type="ECO:0000256" key="7">
    <source>
        <dbReference type="PROSITE-ProRule" id="PRU00221"/>
    </source>
</evidence>
<feature type="repeat" description="WD" evidence="7">
    <location>
        <begin position="471"/>
        <end position="512"/>
    </location>
</feature>
<dbReference type="PROSITE" id="PS00678">
    <property type="entry name" value="WD_REPEATS_1"/>
    <property type="match status" value="3"/>
</dbReference>
<keyword evidence="6" id="KW-0539">Nucleus</keyword>
<feature type="compositionally biased region" description="Polar residues" evidence="8">
    <location>
        <begin position="351"/>
        <end position="360"/>
    </location>
</feature>
<keyword evidence="4" id="KW-0805">Transcription regulation</keyword>
<keyword evidence="5" id="KW-0804">Transcription</keyword>
<feature type="domain" description="TFIID subunit TAF5 NTD2" evidence="9">
    <location>
        <begin position="195"/>
        <end position="322"/>
    </location>
</feature>
<proteinExistence type="predicted"/>
<sequence length="856" mass="92380">MSNQQQQQSQSQQQKSTSQTSSSLGVPGVAGTAGSPAPPQQRPGASQQPGVSRTVIDHLNKTGFTRIDATARIESSHIATPAVTQNNLRPEPGTGNYYPNGLNSYYKSTMSPEKRVTSGPVSGPKYLPDGSNGPPATTTTPTTTTTASTVPASSSIDSSVKPTSAAAAAAAASARKLDKAPSVATQAQQQHIYNTHDRPYLALRDWTEKSLDLYKPELRRVLYPVFVHIYLDLISKGCVKQAKDFFEENAADHATLHYQDLVVLSRISLPAHIEENELTKAFRNNKYVIKVSRTTFDLLVYFLHEIEDIGGSAIIRIINQYIEAKITTARPSRFSTEYVLDPEEGLPGVSYTPNASGTKPSDSSSSSSTAQAGPQQLKLGRLPLDPDFEKDVEMEIADENKADPQECDLLIKEFQKMHTKESDSPFRSALPLPTYRAADIAAEIQAVKDSRNRITIGTTQTALPSVCMYTFHNTHDDLNNLTFSADASLVATGFADSFIKIWSLKGKRLKSVLRDDEYNYVDMNGVASENPDTSVLARRLVGHAGPVYGLSFSPDNRYLLSSSEDRSVRLWSTDTYTGLVAYKGHTGPVWDVSFGPFGHYFATASHDQTARLWSVDHIYPLRIFAGHLSDVDTVSFHPNSMYVVTGSSDKTCRLWDINRGNSVRVFTGHTGPINATAVSPDGRWLASAGEDNVINVWDLGSGLRLKTMRGHGRSSIYSLAFSQEGSVLVSSGADCTVRVWDVRRGTNDQGPEPIETYVDPSLAAGGGSGGVAAAAAAAAAAATDSSDDKNDKTRSGGSISGVSGKPGAAADFEGRKRKEVPVTADHLAVFNTKKTPVYKVQFTSRNLCIAGGAFMG</sequence>
<dbReference type="GO" id="GO:0016251">
    <property type="term" value="F:RNA polymerase II general transcription initiation factor activity"/>
    <property type="evidence" value="ECO:0007669"/>
    <property type="project" value="TreeGrafter"/>
</dbReference>
<dbReference type="SMART" id="SM00320">
    <property type="entry name" value="WD40"/>
    <property type="match status" value="6"/>
</dbReference>
<evidence type="ECO:0000256" key="3">
    <source>
        <dbReference type="ARBA" id="ARBA00022737"/>
    </source>
</evidence>
<evidence type="ECO:0000259" key="9">
    <source>
        <dbReference type="Pfam" id="PF04494"/>
    </source>
</evidence>
<dbReference type="PANTHER" id="PTHR19879:SF1">
    <property type="entry name" value="CANNONBALL-RELATED"/>
    <property type="match status" value="1"/>
</dbReference>
<feature type="repeat" description="WD" evidence="7">
    <location>
        <begin position="540"/>
        <end position="581"/>
    </location>
</feature>
<evidence type="ECO:0000313" key="10">
    <source>
        <dbReference type="EMBL" id="VVT55043.1"/>
    </source>
</evidence>
<dbReference type="GeneID" id="43583211"/>
<dbReference type="GO" id="GO:0005669">
    <property type="term" value="C:transcription factor TFIID complex"/>
    <property type="evidence" value="ECO:0007669"/>
    <property type="project" value="TreeGrafter"/>
</dbReference>
<dbReference type="InterPro" id="IPR015943">
    <property type="entry name" value="WD40/YVTN_repeat-like_dom_sf"/>
</dbReference>
<accession>A0A5E8BU90</accession>
<evidence type="ECO:0000313" key="11">
    <source>
        <dbReference type="Proteomes" id="UP000398389"/>
    </source>
</evidence>
<dbReference type="InterPro" id="IPR020472">
    <property type="entry name" value="WD40_PAC1"/>
</dbReference>
<feature type="compositionally biased region" description="Low complexity" evidence="8">
    <location>
        <begin position="134"/>
        <end position="155"/>
    </location>
</feature>
<feature type="compositionally biased region" description="Low complexity" evidence="8">
    <location>
        <begin position="1"/>
        <end position="23"/>
    </location>
</feature>
<dbReference type="SUPFAM" id="SSF160897">
    <property type="entry name" value="Taf5 N-terminal domain-like"/>
    <property type="match status" value="1"/>
</dbReference>
<evidence type="ECO:0000256" key="4">
    <source>
        <dbReference type="ARBA" id="ARBA00023015"/>
    </source>
</evidence>
<dbReference type="PROSITE" id="PS50294">
    <property type="entry name" value="WD_REPEATS_REGION"/>
    <property type="match status" value="5"/>
</dbReference>
<dbReference type="InterPro" id="IPR037264">
    <property type="entry name" value="TFIID_NTD2_sf"/>
</dbReference>
<dbReference type="Pfam" id="PF04494">
    <property type="entry name" value="TFIID_NTD2"/>
    <property type="match status" value="1"/>
</dbReference>
<evidence type="ECO:0000256" key="5">
    <source>
        <dbReference type="ARBA" id="ARBA00023163"/>
    </source>
</evidence>
<evidence type="ECO:0000256" key="8">
    <source>
        <dbReference type="SAM" id="MobiDB-lite"/>
    </source>
</evidence>
<feature type="repeat" description="WD" evidence="7">
    <location>
        <begin position="714"/>
        <end position="750"/>
    </location>
</feature>
<name>A0A5E8BU90_9ASCO</name>
<feature type="repeat" description="WD" evidence="7">
    <location>
        <begin position="582"/>
        <end position="616"/>
    </location>
</feature>
<dbReference type="GO" id="GO:0006367">
    <property type="term" value="P:transcription initiation at RNA polymerase II promoter"/>
    <property type="evidence" value="ECO:0007669"/>
    <property type="project" value="TreeGrafter"/>
</dbReference>
<feature type="region of interest" description="Disordered" evidence="8">
    <location>
        <begin position="1"/>
        <end position="59"/>
    </location>
</feature>
<organism evidence="10 11">
    <name type="scientific">Magnusiomyces paraingens</name>
    <dbReference type="NCBI Taxonomy" id="2606893"/>
    <lineage>
        <taxon>Eukaryota</taxon>
        <taxon>Fungi</taxon>
        <taxon>Dikarya</taxon>
        <taxon>Ascomycota</taxon>
        <taxon>Saccharomycotina</taxon>
        <taxon>Dipodascomycetes</taxon>
        <taxon>Dipodascales</taxon>
        <taxon>Dipodascaceae</taxon>
        <taxon>Magnusiomyces</taxon>
    </lineage>
</organism>
<dbReference type="PANTHER" id="PTHR19879">
    <property type="entry name" value="TRANSCRIPTION INITIATION FACTOR TFIID"/>
    <property type="match status" value="1"/>
</dbReference>
<protein>
    <recommendedName>
        <fullName evidence="9">TFIID subunit TAF5 NTD2 domain-containing protein</fullName>
    </recommendedName>
</protein>
<dbReference type="InterPro" id="IPR001680">
    <property type="entry name" value="WD40_rpt"/>
</dbReference>
<gene>
    <name evidence="10" type="ORF">SAPINGB_P004396</name>
</gene>
<keyword evidence="11" id="KW-1185">Reference proteome</keyword>
<comment type="subcellular location">
    <subcellularLocation>
        <location evidence="1">Nucleus</location>
    </subcellularLocation>
</comment>
<evidence type="ECO:0000256" key="1">
    <source>
        <dbReference type="ARBA" id="ARBA00004123"/>
    </source>
</evidence>
<dbReference type="OrthoDB" id="10266330at2759"/>
<dbReference type="AlphaFoldDB" id="A0A5E8BU90"/>
<reference evidence="10 11" key="1">
    <citation type="submission" date="2019-09" db="EMBL/GenBank/DDBJ databases">
        <authorList>
            <person name="Brejova B."/>
        </authorList>
    </citation>
    <scope>NUCLEOTIDE SEQUENCE [LARGE SCALE GENOMIC DNA]</scope>
</reference>
<dbReference type="SUPFAM" id="SSF50978">
    <property type="entry name" value="WD40 repeat-like"/>
    <property type="match status" value="1"/>
</dbReference>
<keyword evidence="3" id="KW-0677">Repeat</keyword>
<evidence type="ECO:0000256" key="2">
    <source>
        <dbReference type="ARBA" id="ARBA00022574"/>
    </source>
</evidence>
<dbReference type="PROSITE" id="PS50082">
    <property type="entry name" value="WD_REPEATS_2"/>
    <property type="match status" value="6"/>
</dbReference>
<feature type="region of interest" description="Disordered" evidence="8">
    <location>
        <begin position="108"/>
        <end position="161"/>
    </location>
</feature>
<keyword evidence="2 7" id="KW-0853">WD repeat</keyword>
<feature type="region of interest" description="Disordered" evidence="8">
    <location>
        <begin position="345"/>
        <end position="382"/>
    </location>
</feature>
<dbReference type="InterPro" id="IPR007582">
    <property type="entry name" value="TFIID_NTD2"/>
</dbReference>
<dbReference type="CDD" id="cd08044">
    <property type="entry name" value="TAF5_NTD2"/>
    <property type="match status" value="1"/>
</dbReference>
<dbReference type="CDD" id="cd00200">
    <property type="entry name" value="WD40"/>
    <property type="match status" value="1"/>
</dbReference>
<feature type="region of interest" description="Disordered" evidence="8">
    <location>
        <begin position="782"/>
        <end position="815"/>
    </location>
</feature>
<dbReference type="Gene3D" id="2.130.10.10">
    <property type="entry name" value="YVTN repeat-like/Quinoprotein amine dehydrogenase"/>
    <property type="match status" value="2"/>
</dbReference>
<dbReference type="InterPro" id="IPR019775">
    <property type="entry name" value="WD40_repeat_CS"/>
</dbReference>
<dbReference type="PRINTS" id="PR00320">
    <property type="entry name" value="GPROTEINBRPT"/>
</dbReference>
<dbReference type="RefSeq" id="XP_031855002.1">
    <property type="nucleotide sequence ID" value="XM_031999111.1"/>
</dbReference>
<dbReference type="Gene3D" id="1.25.40.500">
    <property type="entry name" value="TFIID subunit TAF5, NTD2 domain"/>
    <property type="match status" value="1"/>
</dbReference>
<dbReference type="InterPro" id="IPR036322">
    <property type="entry name" value="WD40_repeat_dom_sf"/>
</dbReference>
<dbReference type="EMBL" id="CABVLU010000003">
    <property type="protein sequence ID" value="VVT55043.1"/>
    <property type="molecule type" value="Genomic_DNA"/>
</dbReference>
<dbReference type="Proteomes" id="UP000398389">
    <property type="component" value="Unassembled WGS sequence"/>
</dbReference>
<feature type="repeat" description="WD" evidence="7">
    <location>
        <begin position="666"/>
        <end position="707"/>
    </location>
</feature>
<feature type="repeat" description="WD" evidence="7">
    <location>
        <begin position="624"/>
        <end position="665"/>
    </location>
</feature>
<evidence type="ECO:0000256" key="6">
    <source>
        <dbReference type="ARBA" id="ARBA00023242"/>
    </source>
</evidence>
<dbReference type="Pfam" id="PF00400">
    <property type="entry name" value="WD40"/>
    <property type="match status" value="6"/>
</dbReference>